<evidence type="ECO:0000313" key="2">
    <source>
        <dbReference type="Proteomes" id="UP001228059"/>
    </source>
</evidence>
<reference evidence="1 2" key="1">
    <citation type="submission" date="2023-05" db="EMBL/GenBank/DDBJ databases">
        <title>Complete Genome Resource of Xanthomonas oryzae pv. leersiae Strain YNJC Isolated From Plateau Japonica Rice in Southwest China.</title>
        <authorList>
            <person name="Aa X."/>
            <person name="Mei L."/>
            <person name="Liu P."/>
            <person name="Yang Y."/>
            <person name="Tang C."/>
            <person name="Zhang F."/>
            <person name="Dong C."/>
            <person name="Wang B."/>
            <person name="Chen X."/>
            <person name="Dai L."/>
        </authorList>
    </citation>
    <scope>NUCLEOTIDE SEQUENCE [LARGE SCALE GENOMIC DNA]</scope>
    <source>
        <strain evidence="1 2">YNJC</strain>
    </source>
</reference>
<sequence length="134" mass="15064">MQHRRSRRFLELFCCAFFQAISSKSASTQFSVKALAHKALCVGKLLTHRQKITTRASVPMRSWRKTDGPARGDLWRVAGAVSELCRLQFFRAMQWGAEVEDRGKGWKSSPGSGNNVQVTGLALRFHALARTRLS</sequence>
<protein>
    <submittedName>
        <fullName evidence="1">Uncharacterized protein</fullName>
    </submittedName>
</protein>
<accession>A0AAJ6KNU2</accession>
<gene>
    <name evidence="1" type="ORF">QN060_20725</name>
</gene>
<dbReference type="RefSeq" id="WP_285956804.1">
    <property type="nucleotide sequence ID" value="NZ_CP127225.1"/>
</dbReference>
<evidence type="ECO:0000313" key="1">
    <source>
        <dbReference type="EMBL" id="WIX06450.1"/>
    </source>
</evidence>
<dbReference type="EMBL" id="CP127225">
    <property type="protein sequence ID" value="WIX06450.1"/>
    <property type="molecule type" value="Genomic_DNA"/>
</dbReference>
<dbReference type="AlphaFoldDB" id="A0AAJ6KNU2"/>
<proteinExistence type="predicted"/>
<dbReference type="Proteomes" id="UP001228059">
    <property type="component" value="Chromosome"/>
</dbReference>
<name>A0AAJ6KNU2_9XANT</name>
<organism evidence="1 2">
    <name type="scientific">Xanthomonas oryzae pv. leersiae</name>
    <dbReference type="NCBI Taxonomy" id="3112258"/>
    <lineage>
        <taxon>Bacteria</taxon>
        <taxon>Pseudomonadati</taxon>
        <taxon>Pseudomonadota</taxon>
        <taxon>Gammaproteobacteria</taxon>
        <taxon>Lysobacterales</taxon>
        <taxon>Lysobacteraceae</taxon>
        <taxon>Xanthomonas</taxon>
    </lineage>
</organism>